<dbReference type="PANTHER" id="PTHR48081">
    <property type="entry name" value="AB HYDROLASE SUPERFAMILY PROTEIN C4A8.06C"/>
    <property type="match status" value="1"/>
</dbReference>
<name>A0A3E2GTU9_SCYLI</name>
<feature type="non-terminal residue" evidence="3">
    <location>
        <position position="324"/>
    </location>
</feature>
<gene>
    <name evidence="3" type="ORF">B7463_g11860</name>
</gene>
<dbReference type="OrthoDB" id="19653at2759"/>
<feature type="domain" description="Alpha/beta hydrolase fold-3" evidence="2">
    <location>
        <begin position="35"/>
        <end position="136"/>
    </location>
</feature>
<dbReference type="Pfam" id="PF07859">
    <property type="entry name" value="Abhydrolase_3"/>
    <property type="match status" value="1"/>
</dbReference>
<dbReference type="InterPro" id="IPR029058">
    <property type="entry name" value="AB_hydrolase_fold"/>
</dbReference>
<dbReference type="Gene3D" id="3.40.50.1820">
    <property type="entry name" value="alpha/beta hydrolase"/>
    <property type="match status" value="1"/>
</dbReference>
<dbReference type="OMA" id="CWNEREL"/>
<feature type="non-terminal residue" evidence="3">
    <location>
        <position position="1"/>
    </location>
</feature>
<evidence type="ECO:0000313" key="4">
    <source>
        <dbReference type="Proteomes" id="UP000258309"/>
    </source>
</evidence>
<dbReference type="SUPFAM" id="SSF53474">
    <property type="entry name" value="alpha/beta-Hydrolases"/>
    <property type="match status" value="1"/>
</dbReference>
<protein>
    <recommendedName>
        <fullName evidence="2">Alpha/beta hydrolase fold-3 domain-containing protein</fullName>
    </recommendedName>
</protein>
<organism evidence="3 4">
    <name type="scientific">Scytalidium lignicola</name>
    <name type="common">Hyphomycete</name>
    <dbReference type="NCBI Taxonomy" id="5539"/>
    <lineage>
        <taxon>Eukaryota</taxon>
        <taxon>Fungi</taxon>
        <taxon>Dikarya</taxon>
        <taxon>Ascomycota</taxon>
        <taxon>Pezizomycotina</taxon>
        <taxon>Leotiomycetes</taxon>
        <taxon>Leotiomycetes incertae sedis</taxon>
        <taxon>Scytalidium</taxon>
    </lineage>
</organism>
<sequence>MSASTTHIFKTVKGHDLTLDVITPENFNKETGVALVHFHGGFLVLGEKSTLPPVWLINLCRKRGWAYISPAYRLIPEATALEVLDDAIDALQWVSKNISIRVVSAGSSAGGYLALATGTNPRCPPLLAIFPLYGMLDVASIRYVTPGTPLRGRTLDAAPIVKTIKELSTGNSQIISEYPFPANAPADPRFSMIAAMHQEALYLDVMTREKGLGAKVRAEGIEAIPEKYRPLFPASFGLRKDLPPVVLLHGKIDTLVGVEHSINVAAKLEKIGAKVQLEVYEQGEHGCDVHGVPSDIDVDEKKDGEPAVTEHLRKVAAFLDSAVA</sequence>
<dbReference type="InterPro" id="IPR013094">
    <property type="entry name" value="AB_hydrolase_3"/>
</dbReference>
<proteinExistence type="predicted"/>
<comment type="caution">
    <text evidence="3">The sequence shown here is derived from an EMBL/GenBank/DDBJ whole genome shotgun (WGS) entry which is preliminary data.</text>
</comment>
<evidence type="ECO:0000313" key="3">
    <source>
        <dbReference type="EMBL" id="RFU24478.1"/>
    </source>
</evidence>
<evidence type="ECO:0000256" key="1">
    <source>
        <dbReference type="ARBA" id="ARBA00022801"/>
    </source>
</evidence>
<dbReference type="GO" id="GO:0006508">
    <property type="term" value="P:proteolysis"/>
    <property type="evidence" value="ECO:0007669"/>
    <property type="project" value="InterPro"/>
</dbReference>
<reference evidence="3 4" key="1">
    <citation type="submission" date="2018-05" db="EMBL/GenBank/DDBJ databases">
        <title>Draft genome sequence of Scytalidium lignicola DSM 105466, a ubiquitous saprotrophic fungus.</title>
        <authorList>
            <person name="Buettner E."/>
            <person name="Gebauer A.M."/>
            <person name="Hofrichter M."/>
            <person name="Liers C."/>
            <person name="Kellner H."/>
        </authorList>
    </citation>
    <scope>NUCLEOTIDE SEQUENCE [LARGE SCALE GENOMIC DNA]</scope>
    <source>
        <strain evidence="3 4">DSM 105466</strain>
    </source>
</reference>
<dbReference type="AlphaFoldDB" id="A0A3E2GTU9"/>
<dbReference type="Proteomes" id="UP000258309">
    <property type="component" value="Unassembled WGS sequence"/>
</dbReference>
<evidence type="ECO:0000259" key="2">
    <source>
        <dbReference type="Pfam" id="PF07859"/>
    </source>
</evidence>
<dbReference type="EMBL" id="NCSJ02000442">
    <property type="protein sequence ID" value="RFU24478.1"/>
    <property type="molecule type" value="Genomic_DNA"/>
</dbReference>
<dbReference type="GO" id="GO:0008236">
    <property type="term" value="F:serine-type peptidase activity"/>
    <property type="evidence" value="ECO:0007669"/>
    <property type="project" value="InterPro"/>
</dbReference>
<dbReference type="InterPro" id="IPR050300">
    <property type="entry name" value="GDXG_lipolytic_enzyme"/>
</dbReference>
<keyword evidence="4" id="KW-1185">Reference proteome</keyword>
<accession>A0A3E2GTU9</accession>
<keyword evidence="1" id="KW-0378">Hydrolase</keyword>
<dbReference type="STRING" id="5539.A0A3E2GTU9"/>
<dbReference type="PANTHER" id="PTHR48081:SF3">
    <property type="entry name" value="ALPHA_BETA HYDROLASE FOLD-3 DOMAIN-CONTAINING PROTEIN"/>
    <property type="match status" value="1"/>
</dbReference>